<dbReference type="Proteomes" id="UP000054321">
    <property type="component" value="Unassembled WGS sequence"/>
</dbReference>
<organism evidence="5 6">
    <name type="scientific">Oidiodendron maius (strain Zn)</name>
    <dbReference type="NCBI Taxonomy" id="913774"/>
    <lineage>
        <taxon>Eukaryota</taxon>
        <taxon>Fungi</taxon>
        <taxon>Dikarya</taxon>
        <taxon>Ascomycota</taxon>
        <taxon>Pezizomycotina</taxon>
        <taxon>Leotiomycetes</taxon>
        <taxon>Leotiomycetes incertae sedis</taxon>
        <taxon>Myxotrichaceae</taxon>
        <taxon>Oidiodendron</taxon>
    </lineage>
</organism>
<dbReference type="AlphaFoldDB" id="A0A0C3GEI6"/>
<dbReference type="Pfam" id="PF00172">
    <property type="entry name" value="Zn_clus"/>
    <property type="match status" value="1"/>
</dbReference>
<name>A0A0C3GEI6_OIDMZ</name>
<keyword evidence="6" id="KW-1185">Reference proteome</keyword>
<dbReference type="GO" id="GO:0008270">
    <property type="term" value="F:zinc ion binding"/>
    <property type="evidence" value="ECO:0007669"/>
    <property type="project" value="InterPro"/>
</dbReference>
<feature type="compositionally biased region" description="Polar residues" evidence="3">
    <location>
        <begin position="63"/>
        <end position="91"/>
    </location>
</feature>
<dbReference type="Gene3D" id="4.10.240.10">
    <property type="entry name" value="Zn(2)-C6 fungal-type DNA-binding domain"/>
    <property type="match status" value="1"/>
</dbReference>
<evidence type="ECO:0000259" key="4">
    <source>
        <dbReference type="PROSITE" id="PS50048"/>
    </source>
</evidence>
<comment type="subcellular location">
    <subcellularLocation>
        <location evidence="1">Nucleus</location>
    </subcellularLocation>
</comment>
<proteinExistence type="predicted"/>
<evidence type="ECO:0000313" key="6">
    <source>
        <dbReference type="Proteomes" id="UP000054321"/>
    </source>
</evidence>
<dbReference type="STRING" id="913774.A0A0C3GEI6"/>
<dbReference type="InterPro" id="IPR001138">
    <property type="entry name" value="Zn2Cys6_DnaBD"/>
</dbReference>
<sequence>MPLSDSVSGSRRNGKQQACEPCRKLKVACDHTMPHCGRCVRKQKAAMCIYHPAPMTRARPGAAQSSVQNPERIPTHSSNKVNEPSQPSQGRMATAFRPDLNHIPQQSPIAQISRLPTVDKTQAVNVRRAPETPNCFSSVFTENDLLDNNEEHQTYQSPWPFGEPLLGREGPSTPTARMNQLSVPRTSEKLSLIAETLFKNEEKPLPPAPDDGMEWLDTFTGLSLRFEMLGMLFCFFGMVYHSLPDSDHRFRIPENPGWDRRQSSWRMKECADICLKMCKILETNNEISVALMLCNLILESHCTGDESLQIRRRHADTIVSALAAGLHRLDCGTNKVTAALEYKRRVISAIYCTDKNESSMNGIPVSLSQNFVHLQLPLDLPEEALFQPQEDLARAVSQLDSNGWNRNGEIYFVTIHRGIQVLSRYLEKIIEIALTVDLDISPQQIDDLYSQCQLAYDSLPPQIHYYDYGTTPKESTGRTLLDQAYLMLINLQNKFLIDRVATARGFANDQRLLDTAMEMLELSNMYWIKRDQLTAFYNSFDWIVTCYGIPSSGVVCVELLKQAKGQGGVRFSRSDAIQRLTIFIRFLEWIRPTDGNYLLARRLKTVVKRVVEHVLDPPQESQPEQYLTENNIDTFPFDPMLVPLDADTVDWLNTIDWTQGSWMGFN</sequence>
<dbReference type="GO" id="GO:0000981">
    <property type="term" value="F:DNA-binding transcription factor activity, RNA polymerase II-specific"/>
    <property type="evidence" value="ECO:0007669"/>
    <property type="project" value="InterPro"/>
</dbReference>
<feature type="domain" description="Zn(2)-C6 fungal-type" evidence="4">
    <location>
        <begin position="18"/>
        <end position="50"/>
    </location>
</feature>
<dbReference type="PROSITE" id="PS00463">
    <property type="entry name" value="ZN2_CY6_FUNGAL_1"/>
    <property type="match status" value="1"/>
</dbReference>
<feature type="region of interest" description="Disordered" evidence="3">
    <location>
        <begin position="56"/>
        <end position="92"/>
    </location>
</feature>
<reference evidence="6" key="2">
    <citation type="submission" date="2015-01" db="EMBL/GenBank/DDBJ databases">
        <title>Evolutionary Origins and Diversification of the Mycorrhizal Mutualists.</title>
        <authorList>
            <consortium name="DOE Joint Genome Institute"/>
            <consortium name="Mycorrhizal Genomics Consortium"/>
            <person name="Kohler A."/>
            <person name="Kuo A."/>
            <person name="Nagy L.G."/>
            <person name="Floudas D."/>
            <person name="Copeland A."/>
            <person name="Barry K.W."/>
            <person name="Cichocki N."/>
            <person name="Veneault-Fourrey C."/>
            <person name="LaButti K."/>
            <person name="Lindquist E.A."/>
            <person name="Lipzen A."/>
            <person name="Lundell T."/>
            <person name="Morin E."/>
            <person name="Murat C."/>
            <person name="Riley R."/>
            <person name="Ohm R."/>
            <person name="Sun H."/>
            <person name="Tunlid A."/>
            <person name="Henrissat B."/>
            <person name="Grigoriev I.V."/>
            <person name="Hibbett D.S."/>
            <person name="Martin F."/>
        </authorList>
    </citation>
    <scope>NUCLEOTIDE SEQUENCE [LARGE SCALE GENOMIC DNA]</scope>
    <source>
        <strain evidence="6">Zn</strain>
    </source>
</reference>
<dbReference type="PROSITE" id="PS50048">
    <property type="entry name" value="ZN2_CY6_FUNGAL_2"/>
    <property type="match status" value="1"/>
</dbReference>
<dbReference type="PANTHER" id="PTHR31001:SF40">
    <property type="entry name" value="ZN(II)2CYS6 TRANSCRIPTION FACTOR (EUROFUNG)"/>
    <property type="match status" value="1"/>
</dbReference>
<evidence type="ECO:0000256" key="1">
    <source>
        <dbReference type="ARBA" id="ARBA00004123"/>
    </source>
</evidence>
<dbReference type="InterPro" id="IPR036864">
    <property type="entry name" value="Zn2-C6_fun-type_DNA-bd_sf"/>
</dbReference>
<evidence type="ECO:0000256" key="2">
    <source>
        <dbReference type="ARBA" id="ARBA00023242"/>
    </source>
</evidence>
<dbReference type="CDD" id="cd12148">
    <property type="entry name" value="fungal_TF_MHR"/>
    <property type="match status" value="1"/>
</dbReference>
<protein>
    <recommendedName>
        <fullName evidence="4">Zn(2)-C6 fungal-type domain-containing protein</fullName>
    </recommendedName>
</protein>
<dbReference type="InParanoid" id="A0A0C3GEI6"/>
<dbReference type="InterPro" id="IPR050613">
    <property type="entry name" value="Sec_Metabolite_Reg"/>
</dbReference>
<reference evidence="5 6" key="1">
    <citation type="submission" date="2014-04" db="EMBL/GenBank/DDBJ databases">
        <authorList>
            <consortium name="DOE Joint Genome Institute"/>
            <person name="Kuo A."/>
            <person name="Martino E."/>
            <person name="Perotto S."/>
            <person name="Kohler A."/>
            <person name="Nagy L.G."/>
            <person name="Floudas D."/>
            <person name="Copeland A."/>
            <person name="Barry K.W."/>
            <person name="Cichocki N."/>
            <person name="Veneault-Fourrey C."/>
            <person name="LaButti K."/>
            <person name="Lindquist E.A."/>
            <person name="Lipzen A."/>
            <person name="Lundell T."/>
            <person name="Morin E."/>
            <person name="Murat C."/>
            <person name="Sun H."/>
            <person name="Tunlid A."/>
            <person name="Henrissat B."/>
            <person name="Grigoriev I.V."/>
            <person name="Hibbett D.S."/>
            <person name="Martin F."/>
            <person name="Nordberg H.P."/>
            <person name="Cantor M.N."/>
            <person name="Hua S.X."/>
        </authorList>
    </citation>
    <scope>NUCLEOTIDE SEQUENCE [LARGE SCALE GENOMIC DNA]</scope>
    <source>
        <strain evidence="5 6">Zn</strain>
    </source>
</reference>
<dbReference type="GO" id="GO:0005634">
    <property type="term" value="C:nucleus"/>
    <property type="evidence" value="ECO:0007669"/>
    <property type="project" value="UniProtKB-SubCell"/>
</dbReference>
<dbReference type="SMART" id="SM00066">
    <property type="entry name" value="GAL4"/>
    <property type="match status" value="1"/>
</dbReference>
<evidence type="ECO:0000256" key="3">
    <source>
        <dbReference type="SAM" id="MobiDB-lite"/>
    </source>
</evidence>
<dbReference type="EMBL" id="KN832889">
    <property type="protein sequence ID" value="KIM94560.1"/>
    <property type="molecule type" value="Genomic_DNA"/>
</dbReference>
<dbReference type="SUPFAM" id="SSF57701">
    <property type="entry name" value="Zn2/Cys6 DNA-binding domain"/>
    <property type="match status" value="1"/>
</dbReference>
<dbReference type="CDD" id="cd00067">
    <property type="entry name" value="GAL4"/>
    <property type="match status" value="1"/>
</dbReference>
<accession>A0A0C3GEI6</accession>
<gene>
    <name evidence="5" type="ORF">OIDMADRAFT_172334</name>
</gene>
<dbReference type="OrthoDB" id="4898680at2759"/>
<evidence type="ECO:0000313" key="5">
    <source>
        <dbReference type="EMBL" id="KIM94560.1"/>
    </source>
</evidence>
<dbReference type="PANTHER" id="PTHR31001">
    <property type="entry name" value="UNCHARACTERIZED TRANSCRIPTIONAL REGULATORY PROTEIN"/>
    <property type="match status" value="1"/>
</dbReference>
<dbReference type="HOGENOM" id="CLU_013296_1_1_1"/>
<keyword evidence="2" id="KW-0539">Nucleus</keyword>